<evidence type="ECO:0000313" key="2">
    <source>
        <dbReference type="EMBL" id="NJC72694.1"/>
    </source>
</evidence>
<dbReference type="NCBIfam" id="NF009384">
    <property type="entry name" value="PRK12743.1"/>
    <property type="match status" value="1"/>
</dbReference>
<name>A0ABX0Y5W7_9ACTN</name>
<sequence>MPQRFDGYDRVAVVTGSDSGIGEAIAVALANEGFEVGVTWHSDESGARGTAEKVRAAGRKCEVRHLDLNRLPDAAGVVDELADALGGLGVQVNCAGTGISAKAVDTTYEDWRHVLAVDLDGPFLCAQRAARRMLAAGRGGRIINITSVHEHAPRVGSGAYCAAKGGLGLLTKVMAQELAGDGITVNAVAPGEIATPMTGNEDVDPRTVRRPGVPVGRPGDANEVAAVVAMLASPAAAYVTGSSYVVDGGMLLMGPQAGSHLTGDDWRNG</sequence>
<comment type="caution">
    <text evidence="2">The sequence shown here is derived from an EMBL/GenBank/DDBJ whole genome shotgun (WGS) entry which is preliminary data.</text>
</comment>
<evidence type="ECO:0000313" key="3">
    <source>
        <dbReference type="Proteomes" id="UP000722989"/>
    </source>
</evidence>
<dbReference type="PRINTS" id="PR00080">
    <property type="entry name" value="SDRFAMILY"/>
</dbReference>
<dbReference type="RefSeq" id="WP_167927607.1">
    <property type="nucleotide sequence ID" value="NZ_JAATVY010000021.1"/>
</dbReference>
<dbReference type="PROSITE" id="PS00061">
    <property type="entry name" value="ADH_SHORT"/>
    <property type="match status" value="1"/>
</dbReference>
<protein>
    <submittedName>
        <fullName evidence="2">SDR family oxidoreductase</fullName>
    </submittedName>
</protein>
<accession>A0ABX0Y5W7</accession>
<keyword evidence="3" id="KW-1185">Reference proteome</keyword>
<reference evidence="2 3" key="1">
    <citation type="submission" date="2020-03" db="EMBL/GenBank/DDBJ databases">
        <title>WGS of the type strain of Planosporangium spp.</title>
        <authorList>
            <person name="Thawai C."/>
        </authorList>
    </citation>
    <scope>NUCLEOTIDE SEQUENCE [LARGE SCALE GENOMIC DNA]</scope>
    <source>
        <strain evidence="2 3">TBRC 5610</strain>
    </source>
</reference>
<gene>
    <name evidence="2" type="ORF">HC031_23675</name>
</gene>
<proteinExistence type="inferred from homology"/>
<dbReference type="InterPro" id="IPR020904">
    <property type="entry name" value="Sc_DH/Rdtase_CS"/>
</dbReference>
<dbReference type="InterPro" id="IPR002347">
    <property type="entry name" value="SDR_fam"/>
</dbReference>
<dbReference type="SUPFAM" id="SSF51735">
    <property type="entry name" value="NAD(P)-binding Rossmann-fold domains"/>
    <property type="match status" value="1"/>
</dbReference>
<dbReference type="PANTHER" id="PTHR42879">
    <property type="entry name" value="3-OXOACYL-(ACYL-CARRIER-PROTEIN) REDUCTASE"/>
    <property type="match status" value="1"/>
</dbReference>
<organism evidence="2 3">
    <name type="scientific">Planosporangium thailandense</name>
    <dbReference type="NCBI Taxonomy" id="765197"/>
    <lineage>
        <taxon>Bacteria</taxon>
        <taxon>Bacillati</taxon>
        <taxon>Actinomycetota</taxon>
        <taxon>Actinomycetes</taxon>
        <taxon>Micromonosporales</taxon>
        <taxon>Micromonosporaceae</taxon>
        <taxon>Planosporangium</taxon>
    </lineage>
</organism>
<dbReference type="Gene3D" id="3.40.50.720">
    <property type="entry name" value="NAD(P)-binding Rossmann-like Domain"/>
    <property type="match status" value="1"/>
</dbReference>
<dbReference type="PANTHER" id="PTHR42879:SF2">
    <property type="entry name" value="3-OXOACYL-[ACYL-CARRIER-PROTEIN] REDUCTASE FABG"/>
    <property type="match status" value="1"/>
</dbReference>
<dbReference type="PRINTS" id="PR00081">
    <property type="entry name" value="GDHRDH"/>
</dbReference>
<dbReference type="Proteomes" id="UP000722989">
    <property type="component" value="Unassembled WGS sequence"/>
</dbReference>
<dbReference type="EMBL" id="JAATVY010000021">
    <property type="protein sequence ID" value="NJC72694.1"/>
    <property type="molecule type" value="Genomic_DNA"/>
</dbReference>
<dbReference type="Pfam" id="PF13561">
    <property type="entry name" value="adh_short_C2"/>
    <property type="match status" value="1"/>
</dbReference>
<comment type="similarity">
    <text evidence="1">Belongs to the short-chain dehydrogenases/reductases (SDR) family.</text>
</comment>
<dbReference type="InterPro" id="IPR036291">
    <property type="entry name" value="NAD(P)-bd_dom_sf"/>
</dbReference>
<dbReference type="InterPro" id="IPR050259">
    <property type="entry name" value="SDR"/>
</dbReference>
<evidence type="ECO:0000256" key="1">
    <source>
        <dbReference type="ARBA" id="ARBA00006484"/>
    </source>
</evidence>